<dbReference type="RefSeq" id="WP_085806869.1">
    <property type="nucleotide sequence ID" value="NZ_FWFX01000011.1"/>
</dbReference>
<dbReference type="AlphaFoldDB" id="A0A1X6ZUI0"/>
<evidence type="ECO:0000256" key="1">
    <source>
        <dbReference type="ARBA" id="ARBA00022723"/>
    </source>
</evidence>
<keyword evidence="3" id="KW-0408">Iron</keyword>
<proteinExistence type="inferred from homology"/>
<organism evidence="6 7">
    <name type="scientific">Roseovarius albus</name>
    <dbReference type="NCBI Taxonomy" id="1247867"/>
    <lineage>
        <taxon>Bacteria</taxon>
        <taxon>Pseudomonadati</taxon>
        <taxon>Pseudomonadota</taxon>
        <taxon>Alphaproteobacteria</taxon>
        <taxon>Rhodobacterales</taxon>
        <taxon>Roseobacteraceae</taxon>
        <taxon>Roseovarius</taxon>
    </lineage>
</organism>
<evidence type="ECO:0000313" key="6">
    <source>
        <dbReference type="EMBL" id="SLN61527.1"/>
    </source>
</evidence>
<accession>A0A1X6ZUI0</accession>
<keyword evidence="7" id="KW-1185">Reference proteome</keyword>
<dbReference type="CDD" id="cd07402">
    <property type="entry name" value="MPP_GpdQ"/>
    <property type="match status" value="1"/>
</dbReference>
<dbReference type="EMBL" id="FWFX01000011">
    <property type="protein sequence ID" value="SLN61527.1"/>
    <property type="molecule type" value="Genomic_DNA"/>
</dbReference>
<evidence type="ECO:0000256" key="3">
    <source>
        <dbReference type="ARBA" id="ARBA00023004"/>
    </source>
</evidence>
<evidence type="ECO:0000313" key="7">
    <source>
        <dbReference type="Proteomes" id="UP000193061"/>
    </source>
</evidence>
<dbReference type="PANTHER" id="PTHR42988">
    <property type="entry name" value="PHOSPHOHYDROLASE"/>
    <property type="match status" value="1"/>
</dbReference>
<reference evidence="6 7" key="1">
    <citation type="submission" date="2017-03" db="EMBL/GenBank/DDBJ databases">
        <authorList>
            <person name="Afonso C.L."/>
            <person name="Miller P.J."/>
            <person name="Scott M.A."/>
            <person name="Spackman E."/>
            <person name="Goraichik I."/>
            <person name="Dimitrov K.M."/>
            <person name="Suarez D.L."/>
            <person name="Swayne D.E."/>
        </authorList>
    </citation>
    <scope>NUCLEOTIDE SEQUENCE [LARGE SCALE GENOMIC DNA]</scope>
    <source>
        <strain evidence="6 7">CECT 7450</strain>
    </source>
</reference>
<dbReference type="GO" id="GO:0046872">
    <property type="term" value="F:metal ion binding"/>
    <property type="evidence" value="ECO:0007669"/>
    <property type="project" value="UniProtKB-KW"/>
</dbReference>
<protein>
    <submittedName>
        <fullName evidence="6">3',5'-cyclic adenosine monophosphate phosphodiesterase CpdA</fullName>
        <ecNumber evidence="6">3.1.4.17</ecNumber>
    </submittedName>
</protein>
<dbReference type="Proteomes" id="UP000193061">
    <property type="component" value="Unassembled WGS sequence"/>
</dbReference>
<dbReference type="InterPro" id="IPR050884">
    <property type="entry name" value="CNP_phosphodiesterase-III"/>
</dbReference>
<comment type="similarity">
    <text evidence="4">Belongs to the cyclic nucleotide phosphodiesterase class-III family.</text>
</comment>
<evidence type="ECO:0000256" key="2">
    <source>
        <dbReference type="ARBA" id="ARBA00022801"/>
    </source>
</evidence>
<dbReference type="GO" id="GO:0004114">
    <property type="term" value="F:3',5'-cyclic-nucleotide phosphodiesterase activity"/>
    <property type="evidence" value="ECO:0007669"/>
    <property type="project" value="UniProtKB-EC"/>
</dbReference>
<keyword evidence="2 6" id="KW-0378">Hydrolase</keyword>
<evidence type="ECO:0000256" key="4">
    <source>
        <dbReference type="ARBA" id="ARBA00025742"/>
    </source>
</evidence>
<dbReference type="PANTHER" id="PTHR42988:SF2">
    <property type="entry name" value="CYCLIC NUCLEOTIDE PHOSPHODIESTERASE CBUA0032-RELATED"/>
    <property type="match status" value="1"/>
</dbReference>
<dbReference type="InterPro" id="IPR026575">
    <property type="entry name" value="GpdQ/CpdA-like"/>
</dbReference>
<name>A0A1X6ZUI0_9RHOB</name>
<dbReference type="InterPro" id="IPR029052">
    <property type="entry name" value="Metallo-depent_PP-like"/>
</dbReference>
<dbReference type="OrthoDB" id="651281at2"/>
<gene>
    <name evidence="6" type="primary">cpdA_2</name>
    <name evidence="6" type="ORF">ROA7450_03191</name>
</gene>
<dbReference type="InterPro" id="IPR004843">
    <property type="entry name" value="Calcineurin-like_PHP"/>
</dbReference>
<keyword evidence="1" id="KW-0479">Metal-binding</keyword>
<evidence type="ECO:0000259" key="5">
    <source>
        <dbReference type="Pfam" id="PF00149"/>
    </source>
</evidence>
<dbReference type="Gene3D" id="3.60.21.10">
    <property type="match status" value="1"/>
</dbReference>
<dbReference type="SUPFAM" id="SSF56300">
    <property type="entry name" value="Metallo-dependent phosphatases"/>
    <property type="match status" value="1"/>
</dbReference>
<dbReference type="Pfam" id="PF00149">
    <property type="entry name" value="Metallophos"/>
    <property type="match status" value="1"/>
</dbReference>
<dbReference type="EC" id="3.1.4.17" evidence="6"/>
<sequence>MKKLLIFTDLHLKDPGETIIGLDPMERFQQGLMHAVAHHPDAARIILTGDLTHYGRTTQFERLKVALGDCPIPVSLMLGNHDSRKGFHNVFPDEPRTAEGFVQQAIDMDGYCLILMDTLDEPAEDLHSGFLCEHRLAWLDQALSEASDRKVIVFTHHPPMLTGFDGMDSIALRNRLDLISRLRKHPQSVQVISGHIHRTISGQVDGIPVSMFKSPCHQMPMCLGPADVHSSVDEPGAYGLILLHPEGPIIHTEDYALTGDLNVDTHGSEHA</sequence>
<feature type="domain" description="Calcineurin-like phosphoesterase" evidence="5">
    <location>
        <begin position="3"/>
        <end position="198"/>
    </location>
</feature>